<reference evidence="1 2" key="1">
    <citation type="submission" date="2017-11" db="EMBL/GenBank/DDBJ databases">
        <title>De-novo sequencing of pomegranate (Punica granatum L.) genome.</title>
        <authorList>
            <person name="Akparov Z."/>
            <person name="Amiraslanov A."/>
            <person name="Hajiyeva S."/>
            <person name="Abbasov M."/>
            <person name="Kaur K."/>
            <person name="Hamwieh A."/>
            <person name="Solovyev V."/>
            <person name="Salamov A."/>
            <person name="Braich B."/>
            <person name="Kosarev P."/>
            <person name="Mahmoud A."/>
            <person name="Hajiyev E."/>
            <person name="Babayeva S."/>
            <person name="Izzatullayeva V."/>
            <person name="Mammadov A."/>
            <person name="Mammadov A."/>
            <person name="Sharifova S."/>
            <person name="Ojaghi J."/>
            <person name="Eynullazada K."/>
            <person name="Bayramov B."/>
            <person name="Abdulazimova A."/>
            <person name="Shahmuradov I."/>
        </authorList>
    </citation>
    <scope>NUCLEOTIDE SEQUENCE [LARGE SCALE GENOMIC DNA]</scope>
    <source>
        <strain evidence="2">cv. AG2017</strain>
        <tissue evidence="1">Leaf</tissue>
    </source>
</reference>
<gene>
    <name evidence="1" type="ORF">CRG98_036788</name>
</gene>
<dbReference type="AlphaFoldDB" id="A0A2I0IFQ1"/>
<sequence>MNCYITGDVVWGEGDIRHWDRCADKPATRTFANWVGENVMGRHSGPSPTCQSWGGLVRRVSVLVSLDARTGIKLLAHDINHNERTLYPLKKHVDINPYTSSYGEMVMVPADVAVRDRIQNLFRHPQPQVGFSRPSSTACFVLDLIMDRAFDRYTLMINPGV</sequence>
<organism evidence="1 2">
    <name type="scientific">Punica granatum</name>
    <name type="common">Pomegranate</name>
    <dbReference type="NCBI Taxonomy" id="22663"/>
    <lineage>
        <taxon>Eukaryota</taxon>
        <taxon>Viridiplantae</taxon>
        <taxon>Streptophyta</taxon>
        <taxon>Embryophyta</taxon>
        <taxon>Tracheophyta</taxon>
        <taxon>Spermatophyta</taxon>
        <taxon>Magnoliopsida</taxon>
        <taxon>eudicotyledons</taxon>
        <taxon>Gunneridae</taxon>
        <taxon>Pentapetalae</taxon>
        <taxon>rosids</taxon>
        <taxon>malvids</taxon>
        <taxon>Myrtales</taxon>
        <taxon>Lythraceae</taxon>
        <taxon>Punica</taxon>
    </lineage>
</organism>
<protein>
    <submittedName>
        <fullName evidence="1">Uncharacterized protein</fullName>
    </submittedName>
</protein>
<keyword evidence="2" id="KW-1185">Reference proteome</keyword>
<accession>A0A2I0IFQ1</accession>
<proteinExistence type="predicted"/>
<dbReference type="Proteomes" id="UP000233551">
    <property type="component" value="Unassembled WGS sequence"/>
</dbReference>
<name>A0A2I0IFQ1_PUNGR</name>
<dbReference type="EMBL" id="PGOL01003128">
    <property type="protein sequence ID" value="PKI42809.1"/>
    <property type="molecule type" value="Genomic_DNA"/>
</dbReference>
<comment type="caution">
    <text evidence="1">The sequence shown here is derived from an EMBL/GenBank/DDBJ whole genome shotgun (WGS) entry which is preliminary data.</text>
</comment>
<evidence type="ECO:0000313" key="1">
    <source>
        <dbReference type="EMBL" id="PKI42809.1"/>
    </source>
</evidence>
<evidence type="ECO:0000313" key="2">
    <source>
        <dbReference type="Proteomes" id="UP000233551"/>
    </source>
</evidence>